<dbReference type="RefSeq" id="WP_170265274.1">
    <property type="nucleotide sequence ID" value="NZ_JACHIL010000003.1"/>
</dbReference>
<proteinExistence type="predicted"/>
<name>A0A7W8AJZ5_9HYPH</name>
<keyword evidence="3" id="KW-1185">Reference proteome</keyword>
<sequence length="46" mass="4866">MSNNQNNNIEHKSYSPKTVPSGGGSGVEGNYTAPTQQIDVPPPPKK</sequence>
<reference evidence="2 3" key="1">
    <citation type="submission" date="2020-08" db="EMBL/GenBank/DDBJ databases">
        <title>Genomic Encyclopedia of Type Strains, Phase IV (KMG-IV): sequencing the most valuable type-strain genomes for metagenomic binning, comparative biology and taxonomic classification.</title>
        <authorList>
            <person name="Goeker M."/>
        </authorList>
    </citation>
    <scope>NUCLEOTIDE SEQUENCE [LARGE SCALE GENOMIC DNA]</scope>
    <source>
        <strain evidence="2 3">DSM 25620</strain>
    </source>
</reference>
<evidence type="ECO:0000313" key="2">
    <source>
        <dbReference type="EMBL" id="MBB5091759.1"/>
    </source>
</evidence>
<dbReference type="AlphaFoldDB" id="A0A7W8AJZ5"/>
<organism evidence="2 3">
    <name type="scientific">Pseudochrobactrum saccharolyticum</name>
    <dbReference type="NCBI Taxonomy" id="354352"/>
    <lineage>
        <taxon>Bacteria</taxon>
        <taxon>Pseudomonadati</taxon>
        <taxon>Pseudomonadota</taxon>
        <taxon>Alphaproteobacteria</taxon>
        <taxon>Hyphomicrobiales</taxon>
        <taxon>Brucellaceae</taxon>
        <taxon>Pseudochrobactrum</taxon>
    </lineage>
</organism>
<dbReference type="Proteomes" id="UP000531231">
    <property type="component" value="Unassembled WGS sequence"/>
</dbReference>
<feature type="region of interest" description="Disordered" evidence="1">
    <location>
        <begin position="1"/>
        <end position="46"/>
    </location>
</feature>
<dbReference type="EMBL" id="JACHIL010000003">
    <property type="protein sequence ID" value="MBB5091759.1"/>
    <property type="molecule type" value="Genomic_DNA"/>
</dbReference>
<evidence type="ECO:0000313" key="3">
    <source>
        <dbReference type="Proteomes" id="UP000531231"/>
    </source>
</evidence>
<accession>A0A7W8AJZ5</accession>
<protein>
    <submittedName>
        <fullName evidence="2">Uncharacterized protein</fullName>
    </submittedName>
</protein>
<gene>
    <name evidence="2" type="ORF">HNQ68_002300</name>
</gene>
<comment type="caution">
    <text evidence="2">The sequence shown here is derived from an EMBL/GenBank/DDBJ whole genome shotgun (WGS) entry which is preliminary data.</text>
</comment>
<evidence type="ECO:0000256" key="1">
    <source>
        <dbReference type="SAM" id="MobiDB-lite"/>
    </source>
</evidence>